<evidence type="ECO:0000313" key="3">
    <source>
        <dbReference type="Proteomes" id="UP000478052"/>
    </source>
</evidence>
<dbReference type="AlphaFoldDB" id="A0A6G0Y3T4"/>
<accession>A0A6G0Y3T4</accession>
<organism evidence="2 3">
    <name type="scientific">Aphis craccivora</name>
    <name type="common">Cowpea aphid</name>
    <dbReference type="NCBI Taxonomy" id="307492"/>
    <lineage>
        <taxon>Eukaryota</taxon>
        <taxon>Metazoa</taxon>
        <taxon>Ecdysozoa</taxon>
        <taxon>Arthropoda</taxon>
        <taxon>Hexapoda</taxon>
        <taxon>Insecta</taxon>
        <taxon>Pterygota</taxon>
        <taxon>Neoptera</taxon>
        <taxon>Paraneoptera</taxon>
        <taxon>Hemiptera</taxon>
        <taxon>Sternorrhyncha</taxon>
        <taxon>Aphidomorpha</taxon>
        <taxon>Aphidoidea</taxon>
        <taxon>Aphididae</taxon>
        <taxon>Aphidini</taxon>
        <taxon>Aphis</taxon>
        <taxon>Aphis</taxon>
    </lineage>
</organism>
<comment type="caution">
    <text evidence="2">The sequence shown here is derived from an EMBL/GenBank/DDBJ whole genome shotgun (WGS) entry which is preliminary data.</text>
</comment>
<proteinExistence type="predicted"/>
<evidence type="ECO:0000313" key="2">
    <source>
        <dbReference type="EMBL" id="KAF0748731.1"/>
    </source>
</evidence>
<gene>
    <name evidence="2" type="ORF">FWK35_00030703</name>
</gene>
<dbReference type="Proteomes" id="UP000478052">
    <property type="component" value="Unassembled WGS sequence"/>
</dbReference>
<name>A0A6G0Y3T4_APHCR</name>
<evidence type="ECO:0000256" key="1">
    <source>
        <dbReference type="SAM" id="MobiDB-lite"/>
    </source>
</evidence>
<keyword evidence="3" id="KW-1185">Reference proteome</keyword>
<reference evidence="2 3" key="1">
    <citation type="submission" date="2019-08" db="EMBL/GenBank/DDBJ databases">
        <title>Whole genome of Aphis craccivora.</title>
        <authorList>
            <person name="Voronova N.V."/>
            <person name="Shulinski R.S."/>
            <person name="Bandarenka Y.V."/>
            <person name="Zhorov D.G."/>
            <person name="Warner D."/>
        </authorList>
    </citation>
    <scope>NUCLEOTIDE SEQUENCE [LARGE SCALE GENOMIC DNA]</scope>
    <source>
        <strain evidence="2">180601</strain>
        <tissue evidence="2">Whole Body</tissue>
    </source>
</reference>
<feature type="compositionally biased region" description="Low complexity" evidence="1">
    <location>
        <begin position="26"/>
        <end position="43"/>
    </location>
</feature>
<feature type="compositionally biased region" description="Polar residues" evidence="1">
    <location>
        <begin position="119"/>
        <end position="129"/>
    </location>
</feature>
<sequence>MLFTLPYICNLEFIGYNVVINEDDSTSAAGSGSGPAGSSVSGAAGSGSTGTSGVSNEGGNLKSGLEKGNGNKVDKIGGGKLLMSAGKGNENGKRRLLQGSGNSSENGFSGNNDSGGSLVSVQSAMTLLT</sequence>
<protein>
    <submittedName>
        <fullName evidence="2">Uncharacterized protein</fullName>
    </submittedName>
</protein>
<feature type="region of interest" description="Disordered" evidence="1">
    <location>
        <begin position="24"/>
        <end position="129"/>
    </location>
</feature>
<feature type="compositionally biased region" description="Low complexity" evidence="1">
    <location>
        <begin position="99"/>
        <end position="117"/>
    </location>
</feature>
<dbReference type="EMBL" id="VUJU01006365">
    <property type="protein sequence ID" value="KAF0748731.1"/>
    <property type="molecule type" value="Genomic_DNA"/>
</dbReference>